<dbReference type="KEGG" id="cmr:Cycma_4612"/>
<dbReference type="Proteomes" id="UP000001635">
    <property type="component" value="Chromosome"/>
</dbReference>
<dbReference type="InterPro" id="IPR011055">
    <property type="entry name" value="Dup_hybrid_motif"/>
</dbReference>
<dbReference type="SUPFAM" id="SSF51261">
    <property type="entry name" value="Duplicated hybrid motif"/>
    <property type="match status" value="1"/>
</dbReference>
<evidence type="ECO:0000313" key="3">
    <source>
        <dbReference type="Proteomes" id="UP000001635"/>
    </source>
</evidence>
<accession>G0J302</accession>
<evidence type="ECO:0000313" key="2">
    <source>
        <dbReference type="EMBL" id="AEL28298.1"/>
    </source>
</evidence>
<dbReference type="GO" id="GO:0004222">
    <property type="term" value="F:metalloendopeptidase activity"/>
    <property type="evidence" value="ECO:0007669"/>
    <property type="project" value="TreeGrafter"/>
</dbReference>
<feature type="domain" description="M23ase beta-sheet core" evidence="1">
    <location>
        <begin position="61"/>
        <end position="118"/>
    </location>
</feature>
<organism evidence="2 3">
    <name type="scientific">Cyclobacterium marinum (strain ATCC 25205 / DSM 745 / LMG 13164 / NCIMB 1802)</name>
    <name type="common">Flectobacillus marinus</name>
    <dbReference type="NCBI Taxonomy" id="880070"/>
    <lineage>
        <taxon>Bacteria</taxon>
        <taxon>Pseudomonadati</taxon>
        <taxon>Bacteroidota</taxon>
        <taxon>Cytophagia</taxon>
        <taxon>Cytophagales</taxon>
        <taxon>Cyclobacteriaceae</taxon>
        <taxon>Cyclobacterium</taxon>
    </lineage>
</organism>
<dbReference type="CDD" id="cd12797">
    <property type="entry name" value="M23_peptidase"/>
    <property type="match status" value="1"/>
</dbReference>
<dbReference type="PANTHER" id="PTHR21666:SF270">
    <property type="entry name" value="MUREIN HYDROLASE ACTIVATOR ENVC"/>
    <property type="match status" value="1"/>
</dbReference>
<reference evidence="3" key="1">
    <citation type="submission" date="2011-07" db="EMBL/GenBank/DDBJ databases">
        <title>The complete genome of Cyclobacterium marinum DSM 745.</title>
        <authorList>
            <person name="Lucas S."/>
            <person name="Han J."/>
            <person name="Lapidus A."/>
            <person name="Bruce D."/>
            <person name="Goodwin L."/>
            <person name="Pitluck S."/>
            <person name="Peters L."/>
            <person name="Kyrpides N."/>
            <person name="Mavromatis K."/>
            <person name="Ivanova N."/>
            <person name="Ovchinnikova G."/>
            <person name="Chertkov O."/>
            <person name="Detter J.C."/>
            <person name="Tapia R."/>
            <person name="Han C."/>
            <person name="Land M."/>
            <person name="Hauser L."/>
            <person name="Markowitz V."/>
            <person name="Cheng J.-F."/>
            <person name="Hugenholtz P."/>
            <person name="Woyke T."/>
            <person name="Wu D."/>
            <person name="Tindall B."/>
            <person name="Schuetze A."/>
            <person name="Brambilla E."/>
            <person name="Klenk H.-P."/>
            <person name="Eisen J.A."/>
        </authorList>
    </citation>
    <scope>NUCLEOTIDE SEQUENCE [LARGE SCALE GENOMIC DNA]</scope>
    <source>
        <strain evidence="3">ATCC 25205 / DSM 745 / LMG 13164 / NCIMB 1802</strain>
    </source>
</reference>
<dbReference type="EMBL" id="CP002955">
    <property type="protein sequence ID" value="AEL28298.1"/>
    <property type="molecule type" value="Genomic_DNA"/>
</dbReference>
<proteinExistence type="predicted"/>
<dbReference type="Pfam" id="PF01551">
    <property type="entry name" value="Peptidase_M23"/>
    <property type="match status" value="2"/>
</dbReference>
<dbReference type="HOGENOM" id="CLU_025250_0_0_10"/>
<dbReference type="InterPro" id="IPR016047">
    <property type="entry name" value="M23ase_b-sheet_dom"/>
</dbReference>
<keyword evidence="3" id="KW-1185">Reference proteome</keyword>
<dbReference type="AlphaFoldDB" id="G0J302"/>
<evidence type="ECO:0000259" key="1">
    <source>
        <dbReference type="Pfam" id="PF01551"/>
    </source>
</evidence>
<dbReference type="InterPro" id="IPR050570">
    <property type="entry name" value="Cell_wall_metabolism_enzyme"/>
</dbReference>
<dbReference type="Gene3D" id="2.70.70.10">
    <property type="entry name" value="Glucose Permease (Domain IIA)"/>
    <property type="match status" value="1"/>
</dbReference>
<dbReference type="STRING" id="880070.Cycma_4612"/>
<name>G0J302_CYCMS</name>
<dbReference type="PANTHER" id="PTHR21666">
    <property type="entry name" value="PEPTIDASE-RELATED"/>
    <property type="match status" value="1"/>
</dbReference>
<gene>
    <name evidence="2" type="ordered locus">Cycma_4612</name>
</gene>
<feature type="domain" description="M23ase beta-sheet core" evidence="1">
    <location>
        <begin position="148"/>
        <end position="182"/>
    </location>
</feature>
<dbReference type="eggNOG" id="COG0739">
    <property type="taxonomic scope" value="Bacteria"/>
</dbReference>
<sequence length="631" mass="71438">MWKMKNCWILKLNKGLYTLLFVCIALVFLSQTQKEYYLFPIKPGQQNFLAGNMSEIRSNHFHTGLDIKTEGRQGLPVHASADGYVAKIKVSSFGYGNVLYLKHPNGTSTVYAHLKDFASPIAEFMQQKIYEARENELEYNPKPGDLPISQGDTIAYSGNTGSSGGPHLHFEIRDSLNRAIDPLHAGFREIVDNTSPIVRRVAISPLTPESRVNGMYRRQEFSLIYSSGAFQVQPTINISGKVGIEILAYDQLDEMYNRNGFPIFEIYDAENRIFRAEVNEIDFNIGRHILLHTYRNRYTRLYKKPNNKFSFYEPDSVLSGAISALPGEEKSITVQLLDAYANASKLKIDFLGELAPTTLDGTNYTSGNQQIEYLENVLVINSSEASAGDLAQVHVHGLSMELPYAYAGKNKRTYLWDMALGIPDSINLCSETIFPKVIAKIPAEKETLIDNGMVKILFEEESLLEDLYLRVNTFEDKGMKGLSLNDQFDYLWQSISVKANMGDFMGDQSKTHMYQLYRNGHRNFLGGKWEGPFINFNTRVLGDFVLATDSIPPSIRPTRINGREIRFVIKDNLSGIKDFEAWVDGRWTQMKYEHKQAVIWSAPLPGTTLKGEVVLKVRDRANNEAIYNGKI</sequence>
<protein>
    <submittedName>
        <fullName evidence="2">Peptidase M23</fullName>
    </submittedName>
</protein>